<evidence type="ECO:0000256" key="1">
    <source>
        <dbReference type="SAM" id="MobiDB-lite"/>
    </source>
</evidence>
<dbReference type="InParanoid" id="A0A0G4EEN1"/>
<dbReference type="AlphaFoldDB" id="A0A0G4EEN1"/>
<feature type="region of interest" description="Disordered" evidence="1">
    <location>
        <begin position="273"/>
        <end position="345"/>
    </location>
</feature>
<organism evidence="2 3">
    <name type="scientific">Vitrella brassicaformis (strain CCMP3155)</name>
    <dbReference type="NCBI Taxonomy" id="1169540"/>
    <lineage>
        <taxon>Eukaryota</taxon>
        <taxon>Sar</taxon>
        <taxon>Alveolata</taxon>
        <taxon>Colpodellida</taxon>
        <taxon>Vitrellaceae</taxon>
        <taxon>Vitrella</taxon>
    </lineage>
</organism>
<name>A0A0G4EEN1_VITBC</name>
<feature type="compositionally biased region" description="Basic and acidic residues" evidence="1">
    <location>
        <begin position="18"/>
        <end position="28"/>
    </location>
</feature>
<evidence type="ECO:0000313" key="2">
    <source>
        <dbReference type="EMBL" id="CEL94141.1"/>
    </source>
</evidence>
<dbReference type="EMBL" id="CDMY01000206">
    <property type="protein sequence ID" value="CEL94141.1"/>
    <property type="molecule type" value="Genomic_DNA"/>
</dbReference>
<reference evidence="2 3" key="1">
    <citation type="submission" date="2014-11" db="EMBL/GenBank/DDBJ databases">
        <authorList>
            <person name="Zhu J."/>
            <person name="Qi W."/>
            <person name="Song R."/>
        </authorList>
    </citation>
    <scope>NUCLEOTIDE SEQUENCE [LARGE SCALE GENOMIC DNA]</scope>
</reference>
<sequence length="345" mass="37526">MIDGMPPTNSPRRISPRSHAEKDKEGFALRRNSSSSLSTTTPAKLPRDSTNTQEEGGQQADHAAGQRQGQLSVMGFGAFVEDETSPTGRRSGPHDSDGNGEARGPQIPPGRHSLPDRRSAARNQRALGAPRKDPEGPDEDQVVHAGQDSAVQCIVQATFDQFGNEAPQLLGASLSPSWPSQQPPKPERLSPRHHPQSAVGKDKGKDTSILFPPLGSETPHTPIGTRPQWPALRLALGLGWADGPHEGRDVKVEKSEKAAPVLVKEAVQEREAVVVGKAKEKKEQKAEPPVKKEELTQQKEEAPKKTETETETPAVVEQQQHSRCKSSRSSRSSRSSSSRRCRERQ</sequence>
<dbReference type="Proteomes" id="UP000041254">
    <property type="component" value="Unassembled WGS sequence"/>
</dbReference>
<evidence type="ECO:0000313" key="3">
    <source>
        <dbReference type="Proteomes" id="UP000041254"/>
    </source>
</evidence>
<gene>
    <name evidence="2" type="ORF">Vbra_11504</name>
</gene>
<keyword evidence="3" id="KW-1185">Reference proteome</keyword>
<protein>
    <submittedName>
        <fullName evidence="2">Uncharacterized protein</fullName>
    </submittedName>
</protein>
<feature type="region of interest" description="Disordered" evidence="1">
    <location>
        <begin position="166"/>
        <end position="227"/>
    </location>
</feature>
<proteinExistence type="predicted"/>
<dbReference type="VEuPathDB" id="CryptoDB:Vbra_11504"/>
<feature type="compositionally biased region" description="Basic and acidic residues" evidence="1">
    <location>
        <begin position="273"/>
        <end position="308"/>
    </location>
</feature>
<feature type="region of interest" description="Disordered" evidence="1">
    <location>
        <begin position="1"/>
        <end position="147"/>
    </location>
</feature>
<accession>A0A0G4EEN1</accession>